<reference evidence="2" key="1">
    <citation type="journal article" date="2023" name="G3 (Bethesda)">
        <title>Genome assembly and association tests identify interacting loci associated with vigor, precocity, and sex in interspecific pistachio rootstocks.</title>
        <authorList>
            <person name="Palmer W."/>
            <person name="Jacygrad E."/>
            <person name="Sagayaradj S."/>
            <person name="Cavanaugh K."/>
            <person name="Han R."/>
            <person name="Bertier L."/>
            <person name="Beede B."/>
            <person name="Kafkas S."/>
            <person name="Golino D."/>
            <person name="Preece J."/>
            <person name="Michelmore R."/>
        </authorList>
    </citation>
    <scope>NUCLEOTIDE SEQUENCE [LARGE SCALE GENOMIC DNA]</scope>
</reference>
<dbReference type="Proteomes" id="UP001164250">
    <property type="component" value="Chromosome 3"/>
</dbReference>
<accession>A0ACC1BQ58</accession>
<keyword evidence="2" id="KW-1185">Reference proteome</keyword>
<gene>
    <name evidence="1" type="ORF">Patl1_04334</name>
</gene>
<comment type="caution">
    <text evidence="1">The sequence shown here is derived from an EMBL/GenBank/DDBJ whole genome shotgun (WGS) entry which is preliminary data.</text>
</comment>
<organism evidence="1 2">
    <name type="scientific">Pistacia atlantica</name>
    <dbReference type="NCBI Taxonomy" id="434234"/>
    <lineage>
        <taxon>Eukaryota</taxon>
        <taxon>Viridiplantae</taxon>
        <taxon>Streptophyta</taxon>
        <taxon>Embryophyta</taxon>
        <taxon>Tracheophyta</taxon>
        <taxon>Spermatophyta</taxon>
        <taxon>Magnoliopsida</taxon>
        <taxon>eudicotyledons</taxon>
        <taxon>Gunneridae</taxon>
        <taxon>Pentapetalae</taxon>
        <taxon>rosids</taxon>
        <taxon>malvids</taxon>
        <taxon>Sapindales</taxon>
        <taxon>Anacardiaceae</taxon>
        <taxon>Pistacia</taxon>
    </lineage>
</organism>
<evidence type="ECO:0000313" key="1">
    <source>
        <dbReference type="EMBL" id="KAJ0101257.1"/>
    </source>
</evidence>
<proteinExistence type="predicted"/>
<dbReference type="EMBL" id="CM047899">
    <property type="protein sequence ID" value="KAJ0101257.1"/>
    <property type="molecule type" value="Genomic_DNA"/>
</dbReference>
<name>A0ACC1BQ58_9ROSI</name>
<protein>
    <submittedName>
        <fullName evidence="1">Uncharacterized protein</fullName>
    </submittedName>
</protein>
<sequence length="263" mass="29497">MDCMLYKAAREGDVEFLKQFIQSDNHNHLLLHTNQENNILHIAAKLGHEPFIHEALQTSPFLASHINSKGDTPLHVAARAGHIAVVKLLLKDKIRRDVFRVDSTETPGTTVLREMEEGQSGVPKLWRMKNKVQSLALHEALRNGHEDVALYLWELDREMAGVVTSLERVDLLRDAVRGPDGQNPLHAAVLAGSTECIGYLLEDEDILKLINQPDVSGKTALHFATAARETNIIRELLKKYLICISARQKWPDAITGSCQLRKL</sequence>
<evidence type="ECO:0000313" key="2">
    <source>
        <dbReference type="Proteomes" id="UP001164250"/>
    </source>
</evidence>